<gene>
    <name evidence="1" type="ORF">TSUD_382620</name>
</gene>
<dbReference type="Proteomes" id="UP000242715">
    <property type="component" value="Unassembled WGS sequence"/>
</dbReference>
<protein>
    <submittedName>
        <fullName evidence="1">Uncharacterized protein</fullName>
    </submittedName>
</protein>
<name>A0A2Z6PJJ0_TRISU</name>
<evidence type="ECO:0000313" key="2">
    <source>
        <dbReference type="Proteomes" id="UP000242715"/>
    </source>
</evidence>
<proteinExistence type="predicted"/>
<accession>A0A2Z6PJJ0</accession>
<organism evidence="1 2">
    <name type="scientific">Trifolium subterraneum</name>
    <name type="common">Subterranean clover</name>
    <dbReference type="NCBI Taxonomy" id="3900"/>
    <lineage>
        <taxon>Eukaryota</taxon>
        <taxon>Viridiplantae</taxon>
        <taxon>Streptophyta</taxon>
        <taxon>Embryophyta</taxon>
        <taxon>Tracheophyta</taxon>
        <taxon>Spermatophyta</taxon>
        <taxon>Magnoliopsida</taxon>
        <taxon>eudicotyledons</taxon>
        <taxon>Gunneridae</taxon>
        <taxon>Pentapetalae</taxon>
        <taxon>rosids</taxon>
        <taxon>fabids</taxon>
        <taxon>Fabales</taxon>
        <taxon>Fabaceae</taxon>
        <taxon>Papilionoideae</taxon>
        <taxon>50 kb inversion clade</taxon>
        <taxon>NPAAA clade</taxon>
        <taxon>Hologalegina</taxon>
        <taxon>IRL clade</taxon>
        <taxon>Trifolieae</taxon>
        <taxon>Trifolium</taxon>
    </lineage>
</organism>
<keyword evidence="2" id="KW-1185">Reference proteome</keyword>
<reference evidence="2" key="1">
    <citation type="journal article" date="2017" name="Front. Plant Sci.">
        <title>Climate Clever Clovers: New Paradigm to Reduce the Environmental Footprint of Ruminants by Breeding Low Methanogenic Forages Utilizing Haplotype Variation.</title>
        <authorList>
            <person name="Kaur P."/>
            <person name="Appels R."/>
            <person name="Bayer P.E."/>
            <person name="Keeble-Gagnere G."/>
            <person name="Wang J."/>
            <person name="Hirakawa H."/>
            <person name="Shirasawa K."/>
            <person name="Vercoe P."/>
            <person name="Stefanova K."/>
            <person name="Durmic Z."/>
            <person name="Nichols P."/>
            <person name="Revell C."/>
            <person name="Isobe S.N."/>
            <person name="Edwards D."/>
            <person name="Erskine W."/>
        </authorList>
    </citation>
    <scope>NUCLEOTIDE SEQUENCE [LARGE SCALE GENOMIC DNA]</scope>
    <source>
        <strain evidence="2">cv. Daliak</strain>
    </source>
</reference>
<sequence>MVVFNCDNGKWYISSGMIVATRNDFTLPTEVYIYYQHKHNNLLMFDAKLRQFAPPYDAPCEEDEHPVTNHSDEHVDIHKVDIQGAEDIDIARFGQLEIKITNVIANTNHLLDCQHSTSSNYVVKVKQEDISITNVDTRELCCCTISPSNDVSQAQGPVDEGCYHFQLKNRLMVGDVLRFNKKNGI</sequence>
<evidence type="ECO:0000313" key="1">
    <source>
        <dbReference type="EMBL" id="GAU51770.1"/>
    </source>
</evidence>
<dbReference type="OrthoDB" id="10530619at2759"/>
<dbReference type="AlphaFoldDB" id="A0A2Z6PJJ0"/>
<dbReference type="EMBL" id="DF975527">
    <property type="protein sequence ID" value="GAU51770.1"/>
    <property type="molecule type" value="Genomic_DNA"/>
</dbReference>